<dbReference type="EMBL" id="GGEC01050362">
    <property type="protein sequence ID" value="MBX30846.1"/>
    <property type="molecule type" value="Transcribed_RNA"/>
</dbReference>
<evidence type="ECO:0000313" key="1">
    <source>
        <dbReference type="EMBL" id="MBX30846.1"/>
    </source>
</evidence>
<sequence length="37" mass="4276">MWNKFSSICSEIIETGSFSIRCRRVDTAMCLRVGCFQ</sequence>
<proteinExistence type="predicted"/>
<organism evidence="1">
    <name type="scientific">Rhizophora mucronata</name>
    <name type="common">Asiatic mangrove</name>
    <dbReference type="NCBI Taxonomy" id="61149"/>
    <lineage>
        <taxon>Eukaryota</taxon>
        <taxon>Viridiplantae</taxon>
        <taxon>Streptophyta</taxon>
        <taxon>Embryophyta</taxon>
        <taxon>Tracheophyta</taxon>
        <taxon>Spermatophyta</taxon>
        <taxon>Magnoliopsida</taxon>
        <taxon>eudicotyledons</taxon>
        <taxon>Gunneridae</taxon>
        <taxon>Pentapetalae</taxon>
        <taxon>rosids</taxon>
        <taxon>fabids</taxon>
        <taxon>Malpighiales</taxon>
        <taxon>Rhizophoraceae</taxon>
        <taxon>Rhizophora</taxon>
    </lineage>
</organism>
<name>A0A2P2MKU5_RHIMU</name>
<accession>A0A2P2MKU5</accession>
<protein>
    <submittedName>
        <fullName evidence="1">Uncharacterized protein</fullName>
    </submittedName>
</protein>
<reference evidence="1" key="1">
    <citation type="submission" date="2018-02" db="EMBL/GenBank/DDBJ databases">
        <title>Rhizophora mucronata_Transcriptome.</title>
        <authorList>
            <person name="Meera S.P."/>
            <person name="Sreeshan A."/>
            <person name="Augustine A."/>
        </authorList>
    </citation>
    <scope>NUCLEOTIDE SEQUENCE</scope>
    <source>
        <tissue evidence="1">Leaf</tissue>
    </source>
</reference>
<dbReference type="AlphaFoldDB" id="A0A2P2MKU5"/>